<evidence type="ECO:0000313" key="6">
    <source>
        <dbReference type="EMBL" id="EAW30368.1"/>
    </source>
</evidence>
<organism evidence="6 7">
    <name type="scientific">marine gamma proteobacterium HTCC2143</name>
    <dbReference type="NCBI Taxonomy" id="247633"/>
    <lineage>
        <taxon>Bacteria</taxon>
        <taxon>Pseudomonadati</taxon>
        <taxon>Pseudomonadota</taxon>
        <taxon>Gammaproteobacteria</taxon>
        <taxon>Cellvibrionales</taxon>
        <taxon>Spongiibacteraceae</taxon>
        <taxon>BD1-7 clade</taxon>
    </lineage>
</organism>
<comment type="caution">
    <text evidence="6">The sequence shown here is derived from an EMBL/GenBank/DDBJ whole genome shotgun (WGS) entry which is preliminary data.</text>
</comment>
<dbReference type="EMBL" id="AAVT01000008">
    <property type="protein sequence ID" value="EAW30368.1"/>
    <property type="molecule type" value="Genomic_DNA"/>
</dbReference>
<dbReference type="InterPro" id="IPR011057">
    <property type="entry name" value="Mss4-like_sf"/>
</dbReference>
<dbReference type="Gene3D" id="3.90.1590.10">
    <property type="entry name" value="glutathione-dependent formaldehyde- activating enzyme (gfa)"/>
    <property type="match status" value="1"/>
</dbReference>
<dbReference type="GO" id="GO:0016846">
    <property type="term" value="F:carbon-sulfur lyase activity"/>
    <property type="evidence" value="ECO:0007669"/>
    <property type="project" value="InterPro"/>
</dbReference>
<sequence length="138" mass="15605">MEYPIKGSCQCGQLTYELFKKPNMVVACHCTECQKMATSPFSITAVVTSSSIEFKGDLQEWSRSSDSGNKNNAKFCPTCGNRIYHYDPSNLDTIKLKLKPINLTASEVFEPSAHIWVSEKLSWYQIPIGMKIFEKQPI</sequence>
<protein>
    <submittedName>
        <fullName evidence="6">Putative lipoprotein</fullName>
    </submittedName>
</protein>
<comment type="similarity">
    <text evidence="1">Belongs to the Gfa family.</text>
</comment>
<evidence type="ECO:0000256" key="1">
    <source>
        <dbReference type="ARBA" id="ARBA00005495"/>
    </source>
</evidence>
<evidence type="ECO:0000313" key="7">
    <source>
        <dbReference type="Proteomes" id="UP000004931"/>
    </source>
</evidence>
<dbReference type="PANTHER" id="PTHR33337">
    <property type="entry name" value="GFA DOMAIN-CONTAINING PROTEIN"/>
    <property type="match status" value="1"/>
</dbReference>
<keyword evidence="7" id="KW-1185">Reference proteome</keyword>
<evidence type="ECO:0000256" key="3">
    <source>
        <dbReference type="ARBA" id="ARBA00022833"/>
    </source>
</evidence>
<dbReference type="GO" id="GO:0046872">
    <property type="term" value="F:metal ion binding"/>
    <property type="evidence" value="ECO:0007669"/>
    <property type="project" value="UniProtKB-KW"/>
</dbReference>
<dbReference type="PANTHER" id="PTHR33337:SF40">
    <property type="entry name" value="CENP-V_GFA DOMAIN-CONTAINING PROTEIN-RELATED"/>
    <property type="match status" value="1"/>
</dbReference>
<keyword evidence="3" id="KW-0862">Zinc</keyword>
<dbReference type="STRING" id="247633.GP2143_09190"/>
<feature type="domain" description="CENP-V/GFA" evidence="5">
    <location>
        <begin position="5"/>
        <end position="125"/>
    </location>
</feature>
<gene>
    <name evidence="6" type="ORF">GP2143_09190</name>
</gene>
<dbReference type="OrthoDB" id="9786619at2"/>
<dbReference type="eggNOG" id="COG3791">
    <property type="taxonomic scope" value="Bacteria"/>
</dbReference>
<evidence type="ECO:0000256" key="2">
    <source>
        <dbReference type="ARBA" id="ARBA00022723"/>
    </source>
</evidence>
<accession>A0YFF4</accession>
<evidence type="ECO:0000256" key="4">
    <source>
        <dbReference type="ARBA" id="ARBA00023239"/>
    </source>
</evidence>
<dbReference type="AlphaFoldDB" id="A0YFF4"/>
<dbReference type="Proteomes" id="UP000004931">
    <property type="component" value="Unassembled WGS sequence"/>
</dbReference>
<dbReference type="InterPro" id="IPR006913">
    <property type="entry name" value="CENP-V/GFA"/>
</dbReference>
<proteinExistence type="inferred from homology"/>
<keyword evidence="6" id="KW-0449">Lipoprotein</keyword>
<reference evidence="6 7" key="1">
    <citation type="journal article" date="2010" name="J. Bacteriol.">
        <title>Genome sequence of the oligotrophic marine Gammaproteobacterium HTCC2143, isolated from the Oregon Coast.</title>
        <authorList>
            <person name="Oh H.M."/>
            <person name="Kang I."/>
            <person name="Ferriera S."/>
            <person name="Giovannoni S.J."/>
            <person name="Cho J.C."/>
        </authorList>
    </citation>
    <scope>NUCLEOTIDE SEQUENCE [LARGE SCALE GENOMIC DNA]</scope>
    <source>
        <strain evidence="6 7">HTCC2143</strain>
    </source>
</reference>
<keyword evidence="4" id="KW-0456">Lyase</keyword>
<name>A0YFF4_9GAMM</name>
<dbReference type="SUPFAM" id="SSF51316">
    <property type="entry name" value="Mss4-like"/>
    <property type="match status" value="1"/>
</dbReference>
<dbReference type="Pfam" id="PF04828">
    <property type="entry name" value="GFA"/>
    <property type="match status" value="1"/>
</dbReference>
<evidence type="ECO:0000259" key="5">
    <source>
        <dbReference type="PROSITE" id="PS51891"/>
    </source>
</evidence>
<keyword evidence="2" id="KW-0479">Metal-binding</keyword>
<dbReference type="PROSITE" id="PS51891">
    <property type="entry name" value="CENP_V_GFA"/>
    <property type="match status" value="1"/>
</dbReference>